<accession>A0A392SA81</accession>
<protein>
    <submittedName>
        <fullName evidence="1">Uncharacterized protein</fullName>
    </submittedName>
</protein>
<evidence type="ECO:0000313" key="1">
    <source>
        <dbReference type="EMBL" id="MCI45801.1"/>
    </source>
</evidence>
<feature type="non-terminal residue" evidence="1">
    <location>
        <position position="31"/>
    </location>
</feature>
<dbReference type="AlphaFoldDB" id="A0A392SA81"/>
<reference evidence="1 2" key="1">
    <citation type="journal article" date="2018" name="Front. Plant Sci.">
        <title>Red Clover (Trifolium pratense) and Zigzag Clover (T. medium) - A Picture of Genomic Similarities and Differences.</title>
        <authorList>
            <person name="Dluhosova J."/>
            <person name="Istvanek J."/>
            <person name="Nedelnik J."/>
            <person name="Repkova J."/>
        </authorList>
    </citation>
    <scope>NUCLEOTIDE SEQUENCE [LARGE SCALE GENOMIC DNA]</scope>
    <source>
        <strain evidence="2">cv. 10/8</strain>
        <tissue evidence="1">Leaf</tissue>
    </source>
</reference>
<name>A0A392SA81_9FABA</name>
<sequence length="31" mass="3411">MGNQSNPKKLAHLLLLLMKKMIISGALMTSQ</sequence>
<proteinExistence type="predicted"/>
<organism evidence="1 2">
    <name type="scientific">Trifolium medium</name>
    <dbReference type="NCBI Taxonomy" id="97028"/>
    <lineage>
        <taxon>Eukaryota</taxon>
        <taxon>Viridiplantae</taxon>
        <taxon>Streptophyta</taxon>
        <taxon>Embryophyta</taxon>
        <taxon>Tracheophyta</taxon>
        <taxon>Spermatophyta</taxon>
        <taxon>Magnoliopsida</taxon>
        <taxon>eudicotyledons</taxon>
        <taxon>Gunneridae</taxon>
        <taxon>Pentapetalae</taxon>
        <taxon>rosids</taxon>
        <taxon>fabids</taxon>
        <taxon>Fabales</taxon>
        <taxon>Fabaceae</taxon>
        <taxon>Papilionoideae</taxon>
        <taxon>50 kb inversion clade</taxon>
        <taxon>NPAAA clade</taxon>
        <taxon>Hologalegina</taxon>
        <taxon>IRL clade</taxon>
        <taxon>Trifolieae</taxon>
        <taxon>Trifolium</taxon>
    </lineage>
</organism>
<keyword evidence="2" id="KW-1185">Reference proteome</keyword>
<dbReference type="EMBL" id="LXQA010348791">
    <property type="protein sequence ID" value="MCI45801.1"/>
    <property type="molecule type" value="Genomic_DNA"/>
</dbReference>
<dbReference type="Proteomes" id="UP000265520">
    <property type="component" value="Unassembled WGS sequence"/>
</dbReference>
<evidence type="ECO:0000313" key="2">
    <source>
        <dbReference type="Proteomes" id="UP000265520"/>
    </source>
</evidence>
<comment type="caution">
    <text evidence="1">The sequence shown here is derived from an EMBL/GenBank/DDBJ whole genome shotgun (WGS) entry which is preliminary data.</text>
</comment>